<keyword evidence="2" id="KW-0732">Signal</keyword>
<dbReference type="HOGENOM" id="CLU_099299_0_0_1"/>
<evidence type="ECO:0000256" key="1">
    <source>
        <dbReference type="SAM" id="Coils"/>
    </source>
</evidence>
<keyword evidence="4" id="KW-1185">Reference proteome</keyword>
<reference evidence="3 4" key="1">
    <citation type="submission" date="2014-04" db="EMBL/GenBank/DDBJ databases">
        <authorList>
            <consortium name="DOE Joint Genome Institute"/>
            <person name="Kuo A."/>
            <person name="Kohler A."/>
            <person name="Jargeat P."/>
            <person name="Nagy L.G."/>
            <person name="Floudas D."/>
            <person name="Copeland A."/>
            <person name="Barry K.W."/>
            <person name="Cichocki N."/>
            <person name="Veneault-Fourrey C."/>
            <person name="LaButti K."/>
            <person name="Lindquist E.A."/>
            <person name="Lipzen A."/>
            <person name="Lundell T."/>
            <person name="Morin E."/>
            <person name="Murat C."/>
            <person name="Sun H."/>
            <person name="Tunlid A."/>
            <person name="Henrissat B."/>
            <person name="Grigoriev I.V."/>
            <person name="Hibbett D.S."/>
            <person name="Martin F."/>
            <person name="Nordberg H.P."/>
            <person name="Cantor M.N."/>
            <person name="Hua S.X."/>
        </authorList>
    </citation>
    <scope>NUCLEOTIDE SEQUENCE [LARGE SCALE GENOMIC DNA]</scope>
    <source>
        <strain evidence="3 4">Ve08.2h10</strain>
    </source>
</reference>
<dbReference type="Proteomes" id="UP000054538">
    <property type="component" value="Unassembled WGS sequence"/>
</dbReference>
<gene>
    <name evidence="3" type="ORF">PAXRUDRAFT_19587</name>
</gene>
<keyword evidence="1" id="KW-0175">Coiled coil</keyword>
<feature type="signal peptide" evidence="2">
    <location>
        <begin position="1"/>
        <end position="17"/>
    </location>
</feature>
<evidence type="ECO:0000313" key="4">
    <source>
        <dbReference type="Proteomes" id="UP000054538"/>
    </source>
</evidence>
<feature type="coiled-coil region" evidence="1">
    <location>
        <begin position="124"/>
        <end position="158"/>
    </location>
</feature>
<dbReference type="AlphaFoldDB" id="A0A0D0CHQ1"/>
<protein>
    <submittedName>
        <fullName evidence="3">Unplaced genomic scaffold scaffold_3782, whole genome shotgun sequence</fullName>
    </submittedName>
</protein>
<feature type="chain" id="PRO_5002208651" evidence="2">
    <location>
        <begin position="18"/>
        <end position="188"/>
    </location>
</feature>
<organism evidence="3 4">
    <name type="scientific">Paxillus rubicundulus Ve08.2h10</name>
    <dbReference type="NCBI Taxonomy" id="930991"/>
    <lineage>
        <taxon>Eukaryota</taxon>
        <taxon>Fungi</taxon>
        <taxon>Dikarya</taxon>
        <taxon>Basidiomycota</taxon>
        <taxon>Agaricomycotina</taxon>
        <taxon>Agaricomycetes</taxon>
        <taxon>Agaricomycetidae</taxon>
        <taxon>Boletales</taxon>
        <taxon>Paxilineae</taxon>
        <taxon>Paxillaceae</taxon>
        <taxon>Paxillus</taxon>
    </lineage>
</organism>
<dbReference type="EMBL" id="KN828604">
    <property type="protein sequence ID" value="KIK74743.1"/>
    <property type="molecule type" value="Genomic_DNA"/>
</dbReference>
<sequence length="188" mass="20930">MSKLKTVFAVLTHSVLLDIPSYTPTDDNHDDAPNENLDDRGHGAFCGPCSMFFHRRSTPRPNLNDPGVHDSGAEMGELRLRREDEQTLTAVMLTHPATSVAKAKQGTQCGHDEHRSAHNTAIEAERLRTEAERLCTEAARLRLEAERLRTEEAAASRAHELLILNRQIELARIHVGYPALVPIDSRQG</sequence>
<evidence type="ECO:0000313" key="3">
    <source>
        <dbReference type="EMBL" id="KIK74743.1"/>
    </source>
</evidence>
<name>A0A0D0CHQ1_9AGAM</name>
<reference evidence="4" key="2">
    <citation type="submission" date="2015-01" db="EMBL/GenBank/DDBJ databases">
        <title>Evolutionary Origins and Diversification of the Mycorrhizal Mutualists.</title>
        <authorList>
            <consortium name="DOE Joint Genome Institute"/>
            <consortium name="Mycorrhizal Genomics Consortium"/>
            <person name="Kohler A."/>
            <person name="Kuo A."/>
            <person name="Nagy L.G."/>
            <person name="Floudas D."/>
            <person name="Copeland A."/>
            <person name="Barry K.W."/>
            <person name="Cichocki N."/>
            <person name="Veneault-Fourrey C."/>
            <person name="LaButti K."/>
            <person name="Lindquist E.A."/>
            <person name="Lipzen A."/>
            <person name="Lundell T."/>
            <person name="Morin E."/>
            <person name="Murat C."/>
            <person name="Riley R."/>
            <person name="Ohm R."/>
            <person name="Sun H."/>
            <person name="Tunlid A."/>
            <person name="Henrissat B."/>
            <person name="Grigoriev I.V."/>
            <person name="Hibbett D.S."/>
            <person name="Martin F."/>
        </authorList>
    </citation>
    <scope>NUCLEOTIDE SEQUENCE [LARGE SCALE GENOMIC DNA]</scope>
    <source>
        <strain evidence="4">Ve08.2h10</strain>
    </source>
</reference>
<dbReference type="InParanoid" id="A0A0D0CHQ1"/>
<proteinExistence type="predicted"/>
<accession>A0A0D0CHQ1</accession>
<evidence type="ECO:0000256" key="2">
    <source>
        <dbReference type="SAM" id="SignalP"/>
    </source>
</evidence>